<organism evidence="1 2">
    <name type="scientific">Symbiodinium necroappetens</name>
    <dbReference type="NCBI Taxonomy" id="1628268"/>
    <lineage>
        <taxon>Eukaryota</taxon>
        <taxon>Sar</taxon>
        <taxon>Alveolata</taxon>
        <taxon>Dinophyceae</taxon>
        <taxon>Suessiales</taxon>
        <taxon>Symbiodiniaceae</taxon>
        <taxon>Symbiodinium</taxon>
    </lineage>
</organism>
<feature type="non-terminal residue" evidence="1">
    <location>
        <position position="1"/>
    </location>
</feature>
<evidence type="ECO:0000313" key="1">
    <source>
        <dbReference type="EMBL" id="CAE7931928.1"/>
    </source>
</evidence>
<proteinExistence type="predicted"/>
<dbReference type="EMBL" id="CAJNJA010082229">
    <property type="protein sequence ID" value="CAE7931928.1"/>
    <property type="molecule type" value="Genomic_DNA"/>
</dbReference>
<dbReference type="Proteomes" id="UP000601435">
    <property type="component" value="Unassembled WGS sequence"/>
</dbReference>
<reference evidence="1" key="1">
    <citation type="submission" date="2021-02" db="EMBL/GenBank/DDBJ databases">
        <authorList>
            <person name="Dougan E. K."/>
            <person name="Rhodes N."/>
            <person name="Thang M."/>
            <person name="Chan C."/>
        </authorList>
    </citation>
    <scope>NUCLEOTIDE SEQUENCE</scope>
</reference>
<keyword evidence="2" id="KW-1185">Reference proteome</keyword>
<name>A0A813BXU5_9DINO</name>
<accession>A0A813BXU5</accession>
<gene>
    <name evidence="1" type="ORF">SNEC2469_LOCUS32453</name>
</gene>
<dbReference type="AlphaFoldDB" id="A0A813BXU5"/>
<comment type="caution">
    <text evidence="1">The sequence shown here is derived from an EMBL/GenBank/DDBJ whole genome shotgun (WGS) entry which is preliminary data.</text>
</comment>
<sequence>MTRVASFSCITKGTGPKRATWLKPQCASQADQPGPDPALAKAQSLNPALGIWALLFQQLRLGLCNLRNGGVMMFRLNCK</sequence>
<dbReference type="OrthoDB" id="10320083at2759"/>
<protein>
    <submittedName>
        <fullName evidence="1">Uncharacterized protein</fullName>
    </submittedName>
</protein>
<evidence type="ECO:0000313" key="2">
    <source>
        <dbReference type="Proteomes" id="UP000601435"/>
    </source>
</evidence>